<feature type="domain" description="Peroxiredoxin C-terminal" evidence="12">
    <location>
        <begin position="98"/>
        <end position="125"/>
    </location>
</feature>
<dbReference type="PIRSF" id="PIRSF000239">
    <property type="entry name" value="AHPC"/>
    <property type="match status" value="1"/>
</dbReference>
<dbReference type="Proteomes" id="UP000198405">
    <property type="component" value="Unassembled WGS sequence"/>
</dbReference>
<evidence type="ECO:0000256" key="10">
    <source>
        <dbReference type="ARBA" id="ARBA00047572"/>
    </source>
</evidence>
<dbReference type="EMBL" id="FZOB01000009">
    <property type="protein sequence ID" value="SNR83780.1"/>
    <property type="molecule type" value="Genomic_DNA"/>
</dbReference>
<dbReference type="GO" id="GO:0006979">
    <property type="term" value="P:response to oxidative stress"/>
    <property type="evidence" value="ECO:0007669"/>
    <property type="project" value="TreeGrafter"/>
</dbReference>
<evidence type="ECO:0000256" key="3">
    <source>
        <dbReference type="ARBA" id="ARBA00013021"/>
    </source>
</evidence>
<keyword evidence="6" id="KW-0049">Antioxidant</keyword>
<dbReference type="InterPro" id="IPR024706">
    <property type="entry name" value="Peroxiredoxin_AhpC-typ"/>
</dbReference>
<dbReference type="InterPro" id="IPR036249">
    <property type="entry name" value="Thioredoxin-like_sf"/>
</dbReference>
<protein>
    <recommendedName>
        <fullName evidence="4">Alkyl hydroperoxide reductase C</fullName>
        <ecNumber evidence="3">1.11.1.26</ecNumber>
    </recommendedName>
    <alternativeName>
        <fullName evidence="9">Peroxiredoxin</fullName>
    </alternativeName>
</protein>
<dbReference type="GO" id="GO:0042744">
    <property type="term" value="P:hydrogen peroxide catabolic process"/>
    <property type="evidence" value="ECO:0007669"/>
    <property type="project" value="TreeGrafter"/>
</dbReference>
<evidence type="ECO:0000256" key="8">
    <source>
        <dbReference type="ARBA" id="ARBA00023284"/>
    </source>
</evidence>
<dbReference type="GO" id="GO:0033554">
    <property type="term" value="P:cellular response to stress"/>
    <property type="evidence" value="ECO:0007669"/>
    <property type="project" value="TreeGrafter"/>
</dbReference>
<comment type="similarity">
    <text evidence="1">Belongs to the peroxiredoxin family. AhpC/Prx1 subfamily.</text>
</comment>
<reference evidence="14" key="1">
    <citation type="submission" date="2017-06" db="EMBL/GenBank/DDBJ databases">
        <authorList>
            <person name="Varghese N."/>
            <person name="Submissions S."/>
        </authorList>
    </citation>
    <scope>NUCLEOTIDE SEQUENCE [LARGE SCALE GENOMIC DNA]</scope>
    <source>
        <strain evidence="14">DSM 15668</strain>
    </source>
</reference>
<sequence>MHEEIKKRGAEVIAISTDTVFSHQIFCKVEPLMKDVKFLLAADPTGKTARDYGVYMEDAGIARRGRFIINPDGIIVAEEVLNPPVGRSVKELLRQLDAWKYVYEHPDEACPANWRPGKKTLKPGPDIAGNVGSVVTIDEILAD</sequence>
<evidence type="ECO:0000256" key="6">
    <source>
        <dbReference type="ARBA" id="ARBA00022862"/>
    </source>
</evidence>
<feature type="domain" description="Alkyl hydroperoxide reductase subunit C/ Thiol specific antioxidant" evidence="11">
    <location>
        <begin position="2"/>
        <end position="76"/>
    </location>
</feature>
<evidence type="ECO:0000256" key="7">
    <source>
        <dbReference type="ARBA" id="ARBA00023002"/>
    </source>
</evidence>
<dbReference type="InterPro" id="IPR050217">
    <property type="entry name" value="Peroxiredoxin"/>
</dbReference>
<evidence type="ECO:0000259" key="12">
    <source>
        <dbReference type="Pfam" id="PF10417"/>
    </source>
</evidence>
<evidence type="ECO:0000256" key="9">
    <source>
        <dbReference type="ARBA" id="ARBA00032077"/>
    </source>
</evidence>
<dbReference type="SUPFAM" id="SSF52833">
    <property type="entry name" value="Thioredoxin-like"/>
    <property type="match status" value="1"/>
</dbReference>
<keyword evidence="8" id="KW-0676">Redox-active center</keyword>
<organism evidence="13 14">
    <name type="scientific">Desulfurobacterium atlanticum</name>
    <dbReference type="NCBI Taxonomy" id="240169"/>
    <lineage>
        <taxon>Bacteria</taxon>
        <taxon>Pseudomonadati</taxon>
        <taxon>Aquificota</taxon>
        <taxon>Aquificia</taxon>
        <taxon>Desulfurobacteriales</taxon>
        <taxon>Desulfurobacteriaceae</taxon>
        <taxon>Desulfurobacterium</taxon>
    </lineage>
</organism>
<dbReference type="GO" id="GO:0005829">
    <property type="term" value="C:cytosol"/>
    <property type="evidence" value="ECO:0007669"/>
    <property type="project" value="TreeGrafter"/>
</dbReference>
<evidence type="ECO:0000256" key="5">
    <source>
        <dbReference type="ARBA" id="ARBA00022559"/>
    </source>
</evidence>
<dbReference type="PANTHER" id="PTHR10681">
    <property type="entry name" value="THIOREDOXIN PEROXIDASE"/>
    <property type="match status" value="1"/>
</dbReference>
<dbReference type="Pfam" id="PF10417">
    <property type="entry name" value="1-cysPrx_C"/>
    <property type="match status" value="1"/>
</dbReference>
<keyword evidence="7" id="KW-0560">Oxidoreductase</keyword>
<dbReference type="GO" id="GO:0008379">
    <property type="term" value="F:thioredoxin peroxidase activity"/>
    <property type="evidence" value="ECO:0007669"/>
    <property type="project" value="TreeGrafter"/>
</dbReference>
<evidence type="ECO:0000256" key="4">
    <source>
        <dbReference type="ARBA" id="ARBA00017462"/>
    </source>
</evidence>
<dbReference type="InterPro" id="IPR000866">
    <property type="entry name" value="AhpC/TSA"/>
</dbReference>
<dbReference type="GO" id="GO:0045454">
    <property type="term" value="P:cell redox homeostasis"/>
    <property type="evidence" value="ECO:0007669"/>
    <property type="project" value="TreeGrafter"/>
</dbReference>
<comment type="subunit">
    <text evidence="2">Homodimer; disulfide-linked, upon oxidation. 5 homodimers assemble to form a ring-like decamer.</text>
</comment>
<dbReference type="GO" id="GO:0102039">
    <property type="term" value="F:NADH-dependent peroxiredoxin activity"/>
    <property type="evidence" value="ECO:0007669"/>
    <property type="project" value="UniProtKB-EC"/>
</dbReference>
<accession>A0A238ZKE5</accession>
<dbReference type="EC" id="1.11.1.26" evidence="3"/>
<evidence type="ECO:0000313" key="13">
    <source>
        <dbReference type="EMBL" id="SNR83780.1"/>
    </source>
</evidence>
<evidence type="ECO:0000313" key="14">
    <source>
        <dbReference type="Proteomes" id="UP000198405"/>
    </source>
</evidence>
<evidence type="ECO:0000256" key="1">
    <source>
        <dbReference type="ARBA" id="ARBA00009796"/>
    </source>
</evidence>
<dbReference type="InterPro" id="IPR019479">
    <property type="entry name" value="Peroxiredoxin_C"/>
</dbReference>
<dbReference type="AlphaFoldDB" id="A0A238ZKE5"/>
<proteinExistence type="inferred from homology"/>
<dbReference type="Pfam" id="PF00578">
    <property type="entry name" value="AhpC-TSA"/>
    <property type="match status" value="1"/>
</dbReference>
<keyword evidence="14" id="KW-1185">Reference proteome</keyword>
<gene>
    <name evidence="13" type="ORF">SAMN06265340_10945</name>
</gene>
<dbReference type="Gene3D" id="3.40.30.10">
    <property type="entry name" value="Glutaredoxin"/>
    <property type="match status" value="1"/>
</dbReference>
<dbReference type="PANTHER" id="PTHR10681:SF121">
    <property type="entry name" value="ALKYL HYDROPEROXIDE REDUCTASE C"/>
    <property type="match status" value="1"/>
</dbReference>
<comment type="catalytic activity">
    <reaction evidence="10">
        <text>a hydroperoxide + NADH + H(+) = an alcohol + NAD(+) + H2O</text>
        <dbReference type="Rhea" id="RHEA:62628"/>
        <dbReference type="ChEBI" id="CHEBI:15377"/>
        <dbReference type="ChEBI" id="CHEBI:15378"/>
        <dbReference type="ChEBI" id="CHEBI:30879"/>
        <dbReference type="ChEBI" id="CHEBI:35924"/>
        <dbReference type="ChEBI" id="CHEBI:57540"/>
        <dbReference type="ChEBI" id="CHEBI:57945"/>
        <dbReference type="EC" id="1.11.1.26"/>
    </reaction>
</comment>
<evidence type="ECO:0000259" key="11">
    <source>
        <dbReference type="Pfam" id="PF00578"/>
    </source>
</evidence>
<name>A0A238ZKE5_9BACT</name>
<keyword evidence="5" id="KW-0575">Peroxidase</keyword>
<evidence type="ECO:0000256" key="2">
    <source>
        <dbReference type="ARBA" id="ARBA00011654"/>
    </source>
</evidence>